<dbReference type="SUPFAM" id="SSF55729">
    <property type="entry name" value="Acyl-CoA N-acyltransferases (Nat)"/>
    <property type="match status" value="2"/>
</dbReference>
<dbReference type="InterPro" id="IPR016181">
    <property type="entry name" value="Acyl_CoA_acyltransferase"/>
</dbReference>
<dbReference type="EMBL" id="NXLQ01000003">
    <property type="protein sequence ID" value="RDU66742.1"/>
    <property type="molecule type" value="Genomic_DNA"/>
</dbReference>
<dbReference type="Proteomes" id="UP000256379">
    <property type="component" value="Unassembled WGS sequence"/>
</dbReference>
<dbReference type="InterPro" id="IPR024320">
    <property type="entry name" value="LPG_synthase_C"/>
</dbReference>
<proteinExistence type="predicted"/>
<evidence type="ECO:0000313" key="2">
    <source>
        <dbReference type="EMBL" id="RDU66742.1"/>
    </source>
</evidence>
<sequence length="312" mass="36821">MINQYYHEEYPQNLTYNDIVFKEIGLEDRSIIVRYLNQDNFMISDISFGNLFIWRLARRIRFAIISDCLVIETTYSGKTPFIFFPIGTGDKLSCLRLLKKYYNSLGFPLEFHSLEKHNLEILMNVFDEKNIESKMNRDRSDYIYLTQNLIDLAGRKYHKKKNHLNRFFEEYEGFSFEEIGDSNLVELQDTWNLWSRDSNDDGLVNESNGIKSVFENYNALHFRGGLLRFNNQIIAFSFGEVISDNLCIIHIEKANILYRGAYQAINQQLLQHCFNQIKYANREEDLGIEGLRKAKLSYNPDIILEKYEAIVK</sequence>
<evidence type="ECO:0000313" key="3">
    <source>
        <dbReference type="Proteomes" id="UP000256379"/>
    </source>
</evidence>
<protein>
    <recommendedName>
        <fullName evidence="1">Phosphatidylglycerol lysyltransferase C-terminal domain-containing protein</fullName>
    </recommendedName>
</protein>
<keyword evidence="3" id="KW-1185">Reference proteome</keyword>
<dbReference type="PANTHER" id="PTHR41373">
    <property type="entry name" value="DUF2156 DOMAIN-CONTAINING PROTEIN"/>
    <property type="match status" value="1"/>
</dbReference>
<dbReference type="Pfam" id="PF09924">
    <property type="entry name" value="LPG_synthase_C"/>
    <property type="match status" value="1"/>
</dbReference>
<dbReference type="InterPro" id="IPR016732">
    <property type="entry name" value="UCP018688"/>
</dbReference>
<comment type="caution">
    <text evidence="2">The sequence shown here is derived from an EMBL/GenBank/DDBJ whole genome shotgun (WGS) entry which is preliminary data.</text>
</comment>
<dbReference type="PANTHER" id="PTHR41373:SF1">
    <property type="entry name" value="PHOSPHATIDYLGLYCEROL LYSYLTRANSFERASE C-TERMINAL DOMAIN-CONTAINING PROTEIN"/>
    <property type="match status" value="1"/>
</dbReference>
<evidence type="ECO:0000259" key="1">
    <source>
        <dbReference type="Pfam" id="PF09924"/>
    </source>
</evidence>
<name>A0A3D8INF2_9HELI</name>
<organism evidence="2 3">
    <name type="scientific">Helicobacter didelphidarum</name>
    <dbReference type="NCBI Taxonomy" id="2040648"/>
    <lineage>
        <taxon>Bacteria</taxon>
        <taxon>Pseudomonadati</taxon>
        <taxon>Campylobacterota</taxon>
        <taxon>Epsilonproteobacteria</taxon>
        <taxon>Campylobacterales</taxon>
        <taxon>Helicobacteraceae</taxon>
        <taxon>Helicobacter</taxon>
    </lineage>
</organism>
<dbReference type="RefSeq" id="WP_115542528.1">
    <property type="nucleotide sequence ID" value="NZ_NXLQ01000003.1"/>
</dbReference>
<gene>
    <name evidence="2" type="ORF">CQA53_02945</name>
</gene>
<dbReference type="PIRSF" id="PIRSF018688">
    <property type="entry name" value="UCP018688"/>
    <property type="match status" value="1"/>
</dbReference>
<dbReference type="OrthoDB" id="9765580at2"/>
<accession>A0A3D8INF2</accession>
<reference evidence="2 3" key="1">
    <citation type="submission" date="2018-04" db="EMBL/GenBank/DDBJ databases">
        <title>Novel Campyloabacter and Helicobacter Species and Strains.</title>
        <authorList>
            <person name="Mannion A.J."/>
            <person name="Shen Z."/>
            <person name="Fox J.G."/>
        </authorList>
    </citation>
    <scope>NUCLEOTIDE SEQUENCE [LARGE SCALE GENOMIC DNA]</scope>
    <source>
        <strain evidence="2 3">MIT 17-337</strain>
    </source>
</reference>
<feature type="domain" description="Phosphatidylglycerol lysyltransferase C-terminal" evidence="1">
    <location>
        <begin position="44"/>
        <end position="309"/>
    </location>
</feature>
<dbReference type="AlphaFoldDB" id="A0A3D8INF2"/>
<dbReference type="Gene3D" id="3.40.630.30">
    <property type="match status" value="1"/>
</dbReference>